<dbReference type="Gene3D" id="3.90.110.10">
    <property type="entry name" value="Lactate dehydrogenase/glycoside hydrolase, family 4, C-terminal"/>
    <property type="match status" value="1"/>
</dbReference>
<keyword evidence="1" id="KW-0816">Tricarboxylic acid cycle</keyword>
<feature type="binding site" evidence="6">
    <location>
        <begin position="9"/>
        <end position="14"/>
    </location>
    <ligand>
        <name>NAD(+)</name>
        <dbReference type="ChEBI" id="CHEBI:57540"/>
    </ligand>
</feature>
<feature type="binding site" evidence="5">
    <location>
        <position position="83"/>
    </location>
    <ligand>
        <name>substrate</name>
    </ligand>
</feature>
<feature type="binding site" evidence="6">
    <location>
        <begin position="119"/>
        <end position="121"/>
    </location>
    <ligand>
        <name>NAD(+)</name>
        <dbReference type="ChEBI" id="CHEBI:57540"/>
    </ligand>
</feature>
<dbReference type="AlphaFoldDB" id="A0A6V8LTK2"/>
<dbReference type="InterPro" id="IPR036291">
    <property type="entry name" value="NAD(P)-bd_dom_sf"/>
</dbReference>
<dbReference type="GO" id="GO:0030060">
    <property type="term" value="F:L-malate dehydrogenase (NAD+) activity"/>
    <property type="evidence" value="ECO:0007669"/>
    <property type="project" value="UniProtKB-EC"/>
</dbReference>
<dbReference type="Proteomes" id="UP000494245">
    <property type="component" value="Unassembled WGS sequence"/>
</dbReference>
<dbReference type="PIRSF" id="PIRSF000102">
    <property type="entry name" value="Lac_mal_DH"/>
    <property type="match status" value="1"/>
</dbReference>
<evidence type="ECO:0000259" key="9">
    <source>
        <dbReference type="Pfam" id="PF02866"/>
    </source>
</evidence>
<dbReference type="PRINTS" id="PR00086">
    <property type="entry name" value="LLDHDRGNASE"/>
</dbReference>
<dbReference type="InterPro" id="IPR001557">
    <property type="entry name" value="L-lactate/malate_DH"/>
</dbReference>
<evidence type="ECO:0000313" key="11">
    <source>
        <dbReference type="Proteomes" id="UP000494245"/>
    </source>
</evidence>
<protein>
    <submittedName>
        <fullName evidence="10">Malate dehydrogenase</fullName>
        <ecNumber evidence="10">1.1.1.37</ecNumber>
    </submittedName>
</protein>
<feature type="domain" description="Lactate/malate dehydrogenase N-terminal" evidence="8">
    <location>
        <begin position="4"/>
        <end position="143"/>
    </location>
</feature>
<dbReference type="EC" id="1.1.1.37" evidence="10"/>
<comment type="similarity">
    <text evidence="7">Belongs to the LDH/MDH superfamily.</text>
</comment>
<evidence type="ECO:0000256" key="7">
    <source>
        <dbReference type="RuleBase" id="RU003369"/>
    </source>
</evidence>
<reference evidence="10 11" key="1">
    <citation type="submission" date="2020-04" db="EMBL/GenBank/DDBJ databases">
        <authorList>
            <consortium name="Desulfovibrio sp. FSS-1 genome sequencing consortium"/>
            <person name="Shimoshige H."/>
            <person name="Kobayashi H."/>
            <person name="Maekawa T."/>
        </authorList>
    </citation>
    <scope>NUCLEOTIDE SEQUENCE [LARGE SCALE GENOMIC DNA]</scope>
    <source>
        <strain evidence="10 11">SIID29052-01</strain>
    </source>
</reference>
<evidence type="ECO:0000259" key="8">
    <source>
        <dbReference type="Pfam" id="PF00056"/>
    </source>
</evidence>
<keyword evidence="3 6" id="KW-0520">NAD</keyword>
<name>A0A6V8LTK2_9BACT</name>
<feature type="binding site" evidence="5">
    <location>
        <position position="152"/>
    </location>
    <ligand>
        <name>substrate</name>
    </ligand>
</feature>
<reference evidence="10 11" key="2">
    <citation type="submission" date="2020-05" db="EMBL/GenBank/DDBJ databases">
        <title>Draft genome sequence of Desulfovibrio sp. strainFSS-1.</title>
        <authorList>
            <person name="Shimoshige H."/>
            <person name="Kobayashi H."/>
            <person name="Maekawa T."/>
        </authorList>
    </citation>
    <scope>NUCLEOTIDE SEQUENCE [LARGE SCALE GENOMIC DNA]</scope>
    <source>
        <strain evidence="10 11">SIID29052-01</strain>
    </source>
</reference>
<dbReference type="Gene3D" id="3.40.50.720">
    <property type="entry name" value="NAD(P)-binding Rossmann-like Domain"/>
    <property type="match status" value="1"/>
</dbReference>
<dbReference type="NCBIfam" id="NF004863">
    <property type="entry name" value="PRK06223.1"/>
    <property type="match status" value="1"/>
</dbReference>
<dbReference type="SUPFAM" id="SSF51735">
    <property type="entry name" value="NAD(P)-binding Rossmann-fold domains"/>
    <property type="match status" value="1"/>
</dbReference>
<comment type="caution">
    <text evidence="10">The sequence shown here is derived from an EMBL/GenBank/DDBJ whole genome shotgun (WGS) entry which is preliminary data.</text>
</comment>
<dbReference type="CDD" id="cd01339">
    <property type="entry name" value="LDH-like_MDH"/>
    <property type="match status" value="1"/>
</dbReference>
<gene>
    <name evidence="10" type="primary">mdh</name>
    <name evidence="10" type="ORF">NNJEOMEG_01251</name>
</gene>
<dbReference type="PANTHER" id="PTHR43128">
    <property type="entry name" value="L-2-HYDROXYCARBOXYLATE DEHYDROGENASE (NAD(P)(+))"/>
    <property type="match status" value="1"/>
</dbReference>
<dbReference type="InterPro" id="IPR015955">
    <property type="entry name" value="Lactate_DH/Glyco_Ohase_4_C"/>
</dbReference>
<dbReference type="Pfam" id="PF00056">
    <property type="entry name" value="Ldh_1_N"/>
    <property type="match status" value="1"/>
</dbReference>
<organism evidence="10 11">
    <name type="scientific">Fundidesulfovibrio magnetotacticus</name>
    <dbReference type="NCBI Taxonomy" id="2730080"/>
    <lineage>
        <taxon>Bacteria</taxon>
        <taxon>Pseudomonadati</taxon>
        <taxon>Thermodesulfobacteriota</taxon>
        <taxon>Desulfovibrionia</taxon>
        <taxon>Desulfovibrionales</taxon>
        <taxon>Desulfovibrionaceae</taxon>
        <taxon>Fundidesulfovibrio</taxon>
    </lineage>
</organism>
<sequence length="310" mass="33118">MNGKITVFGAGNVGGAVTRRLIERKLCKKVVLVDRSPGKAQGVALDILEASPVDLLEPVCLSGENLEETRDSDVVIVTAGARRTEGMTRDDLLRVNAQIVGECVAKAARYSPYAFHIIVSNPLNAMCHVAMRAGQIPPSRITGMAGILDACRFQYFIAKELNVSVENVQAMVLGEHGEDMLPVPRYSTVAGVPVAEMIPPERLADLVARTRDGGAEIIRLMQTSAFYAPASAVIQMVSAVVMDKRKILPCAAYLQGEYGVTGAFMGVPVKLGANGVEQIVEIELSDQERQALGASADKIKQQLAVLGQAC</sequence>
<feature type="binding site" evidence="6">
    <location>
        <position position="96"/>
    </location>
    <ligand>
        <name>NAD(+)</name>
        <dbReference type="ChEBI" id="CHEBI:57540"/>
    </ligand>
</feature>
<dbReference type="InterPro" id="IPR022383">
    <property type="entry name" value="Lactate/malate_DH_C"/>
</dbReference>
<feature type="domain" description="Lactate/malate dehydrogenase C-terminal" evidence="9">
    <location>
        <begin position="148"/>
        <end position="303"/>
    </location>
</feature>
<feature type="binding site" evidence="6">
    <location>
        <position position="34"/>
    </location>
    <ligand>
        <name>NAD(+)</name>
        <dbReference type="ChEBI" id="CHEBI:57540"/>
    </ligand>
</feature>
<dbReference type="SUPFAM" id="SSF56327">
    <property type="entry name" value="LDH C-terminal domain-like"/>
    <property type="match status" value="1"/>
</dbReference>
<feature type="binding site" evidence="5">
    <location>
        <position position="121"/>
    </location>
    <ligand>
        <name>substrate</name>
    </ligand>
</feature>
<proteinExistence type="inferred from homology"/>
<dbReference type="PANTHER" id="PTHR43128:SF16">
    <property type="entry name" value="L-LACTATE DEHYDROGENASE"/>
    <property type="match status" value="1"/>
</dbReference>
<dbReference type="NCBIfam" id="TIGR01763">
    <property type="entry name" value="MalateDH_bact"/>
    <property type="match status" value="1"/>
</dbReference>
<feature type="binding site" evidence="5">
    <location>
        <position position="89"/>
    </location>
    <ligand>
        <name>substrate</name>
    </ligand>
</feature>
<dbReference type="InterPro" id="IPR001236">
    <property type="entry name" value="Lactate/malate_DH_N"/>
</dbReference>
<dbReference type="GO" id="GO:0006099">
    <property type="term" value="P:tricarboxylic acid cycle"/>
    <property type="evidence" value="ECO:0007669"/>
    <property type="project" value="UniProtKB-KW"/>
</dbReference>
<dbReference type="GO" id="GO:0006089">
    <property type="term" value="P:lactate metabolic process"/>
    <property type="evidence" value="ECO:0007669"/>
    <property type="project" value="TreeGrafter"/>
</dbReference>
<dbReference type="InterPro" id="IPR011275">
    <property type="entry name" value="Malate_DH_type3"/>
</dbReference>
<evidence type="ECO:0000256" key="2">
    <source>
        <dbReference type="ARBA" id="ARBA00023002"/>
    </source>
</evidence>
<evidence type="ECO:0000256" key="3">
    <source>
        <dbReference type="ARBA" id="ARBA00023027"/>
    </source>
</evidence>
<evidence type="ECO:0000256" key="4">
    <source>
        <dbReference type="PIRSR" id="PIRSR000102-1"/>
    </source>
</evidence>
<keyword evidence="2 7" id="KW-0560">Oxidoreductase</keyword>
<dbReference type="GO" id="GO:0004459">
    <property type="term" value="F:L-lactate dehydrogenase (NAD+) activity"/>
    <property type="evidence" value="ECO:0007669"/>
    <property type="project" value="TreeGrafter"/>
</dbReference>
<feature type="active site" description="Proton acceptor" evidence="4">
    <location>
        <position position="176"/>
    </location>
</feature>
<dbReference type="EMBL" id="BLTE01000004">
    <property type="protein sequence ID" value="GFK93419.1"/>
    <property type="molecule type" value="Genomic_DNA"/>
</dbReference>
<evidence type="ECO:0000313" key="10">
    <source>
        <dbReference type="EMBL" id="GFK93419.1"/>
    </source>
</evidence>
<evidence type="ECO:0000256" key="6">
    <source>
        <dbReference type="PIRSR" id="PIRSR000102-3"/>
    </source>
</evidence>
<keyword evidence="11" id="KW-1185">Reference proteome</keyword>
<accession>A0A6V8LTK2</accession>
<evidence type="ECO:0000256" key="5">
    <source>
        <dbReference type="PIRSR" id="PIRSR000102-2"/>
    </source>
</evidence>
<dbReference type="Pfam" id="PF02866">
    <property type="entry name" value="Ldh_1_C"/>
    <property type="match status" value="1"/>
</dbReference>
<evidence type="ECO:0000256" key="1">
    <source>
        <dbReference type="ARBA" id="ARBA00022532"/>
    </source>
</evidence>
<dbReference type="RefSeq" id="WP_173082418.1">
    <property type="nucleotide sequence ID" value="NZ_BLTE01000004.1"/>
</dbReference>
<dbReference type="FunFam" id="3.90.110.10:FF:000004">
    <property type="entry name" value="Malate dehydrogenase"/>
    <property type="match status" value="1"/>
</dbReference>